<proteinExistence type="predicted"/>
<keyword evidence="4" id="KW-1185">Reference proteome</keyword>
<dbReference type="Pfam" id="PF20209">
    <property type="entry name" value="DUF6570"/>
    <property type="match status" value="1"/>
</dbReference>
<accession>A0A8H5F1Y7</accession>
<organism evidence="3 4">
    <name type="scientific">Ephemerocybe angulata</name>
    <dbReference type="NCBI Taxonomy" id="980116"/>
    <lineage>
        <taxon>Eukaryota</taxon>
        <taxon>Fungi</taxon>
        <taxon>Dikarya</taxon>
        <taxon>Basidiomycota</taxon>
        <taxon>Agaricomycotina</taxon>
        <taxon>Agaricomycetes</taxon>
        <taxon>Agaricomycetidae</taxon>
        <taxon>Agaricales</taxon>
        <taxon>Agaricineae</taxon>
        <taxon>Psathyrellaceae</taxon>
        <taxon>Ephemerocybe</taxon>
    </lineage>
</organism>
<reference evidence="3 4" key="1">
    <citation type="journal article" date="2020" name="ISME J.">
        <title>Uncovering the hidden diversity of litter-decomposition mechanisms in mushroom-forming fungi.</title>
        <authorList>
            <person name="Floudas D."/>
            <person name="Bentzer J."/>
            <person name="Ahren D."/>
            <person name="Johansson T."/>
            <person name="Persson P."/>
            <person name="Tunlid A."/>
        </authorList>
    </citation>
    <scope>NUCLEOTIDE SEQUENCE [LARGE SCALE GENOMIC DNA]</scope>
    <source>
        <strain evidence="3 4">CBS 175.51</strain>
    </source>
</reference>
<dbReference type="Proteomes" id="UP000541558">
    <property type="component" value="Unassembled WGS sequence"/>
</dbReference>
<dbReference type="InterPro" id="IPR025476">
    <property type="entry name" value="Helitron_helicase-like"/>
</dbReference>
<evidence type="ECO:0000259" key="1">
    <source>
        <dbReference type="Pfam" id="PF14214"/>
    </source>
</evidence>
<dbReference type="AlphaFoldDB" id="A0A8H5F1Y7"/>
<evidence type="ECO:0008006" key="5">
    <source>
        <dbReference type="Google" id="ProtNLM"/>
    </source>
</evidence>
<feature type="domain" description="Helitron helicase-like" evidence="1">
    <location>
        <begin position="208"/>
        <end position="427"/>
    </location>
</feature>
<name>A0A8H5F1Y7_9AGAR</name>
<dbReference type="InterPro" id="IPR046700">
    <property type="entry name" value="DUF6570"/>
</dbReference>
<comment type="caution">
    <text evidence="3">The sequence shown here is derived from an EMBL/GenBank/DDBJ whole genome shotgun (WGS) entry which is preliminary data.</text>
</comment>
<feature type="domain" description="DUF6570" evidence="2">
    <location>
        <begin position="1"/>
        <end position="81"/>
    </location>
</feature>
<evidence type="ECO:0000313" key="4">
    <source>
        <dbReference type="Proteomes" id="UP000541558"/>
    </source>
</evidence>
<evidence type="ECO:0000313" key="3">
    <source>
        <dbReference type="EMBL" id="KAF5320606.1"/>
    </source>
</evidence>
<dbReference type="OrthoDB" id="3229882at2759"/>
<dbReference type="EMBL" id="JAACJK010000168">
    <property type="protein sequence ID" value="KAF5320606.1"/>
    <property type="molecule type" value="Genomic_DNA"/>
</dbReference>
<gene>
    <name evidence="3" type="ORF">D9611_013752</name>
</gene>
<evidence type="ECO:0000259" key="2">
    <source>
        <dbReference type="Pfam" id="PF20209"/>
    </source>
</evidence>
<dbReference type="Pfam" id="PF14214">
    <property type="entry name" value="Helitron_like_N"/>
    <property type="match status" value="1"/>
</dbReference>
<protein>
    <recommendedName>
        <fullName evidence="5">Helitron helicase-like domain-containing protein</fullName>
    </recommendedName>
</protein>
<sequence>MISNVIAFEHPSKKIYERLPMCKDELSEVISILYTGTTPPSDDDLKRTPVLVRREKIRRALEWLKLNHKDYADLSIDYETLATYDLEGVPIGVLRSEALDGEGNVLAAAKSVFETEHEQGTEDGPCPFTVHGLTAERHGNMTPTQRKVAAMQYLKSGGSSLAIGHDTSPQSIWKNPALYPQMFPWLYPYGHGGVGQDTHTSSFSRVNHVKWLLMYHDKRFQVDANFIIILENHKLITQSSKGSFISMRRNNFSKVADAISKLDPGVLLTIAERLKNGGRFFPQTPEEGKCSKLMDQLDVVGSYVDGSLARKKYQRGEIWSLINFMNTPSWFITVSPADSKHPLCIYWASRDVEFKPEIKGYKERQHLVTRNPVACARFFHHVVLLFIKHICGWSEDGPKRGLFGTPAAFYGTVEEQGRKTLHLHFLLWILGQLPLNVVRERLMSEDSEFTRELTEYIESCFIGEFMTGSKEEVEARVPRIPEAEDRGIHTILVDESMIPEGYRDPTLTMPEAPPPNFCDDPESCRCDKCMDLLSWWERFKMTVDDILIRSNVHSCFGRKDNKGKDQGEPGETEKIPKVHATGKGCINKQGVCTARFPRPVFMQTLVDRKTGHIDIKKQESSINDVSPAVTATNRCNTDARCLLSGTSVKAVVGYVTDYITKGWLKTHQVFSATYDAFTKNEEVLNSDQEEKAGNGARRMIMKVVNSLSSKMEIGAPMAALYLLENPDHYTSHEFVPFYWKNYMNYVQSEWKALLDMAEPTDDEIANTPEDVGVSRTNATFNPTLDDTMAAVFDELGDSLDSEPNDCPAIKVENHDDDVILLSAGAATFPSGNPALKPEPDALPEDDDYPIESYQTGNEETVQITRSNGYYLAKSNTDDYRHRPTQLEVEAPQKTCGGLRSLQITLSHPPMP</sequence>